<dbReference type="InterPro" id="IPR018200">
    <property type="entry name" value="USP_CS"/>
</dbReference>
<evidence type="ECO:0000256" key="4">
    <source>
        <dbReference type="ARBA" id="ARBA00022786"/>
    </source>
</evidence>
<dbReference type="InterPro" id="IPR001394">
    <property type="entry name" value="Peptidase_C19_UCH"/>
</dbReference>
<keyword evidence="5 7" id="KW-0378">Hydrolase</keyword>
<dbReference type="GO" id="GO:0005829">
    <property type="term" value="C:cytosol"/>
    <property type="evidence" value="ECO:0007669"/>
    <property type="project" value="TreeGrafter"/>
</dbReference>
<dbReference type="GO" id="GO:0005634">
    <property type="term" value="C:nucleus"/>
    <property type="evidence" value="ECO:0007669"/>
    <property type="project" value="TreeGrafter"/>
</dbReference>
<dbReference type="GO" id="GO:0004843">
    <property type="term" value="F:cysteine-type deubiquitinase activity"/>
    <property type="evidence" value="ECO:0007669"/>
    <property type="project" value="UniProtKB-UniRule"/>
</dbReference>
<feature type="transmembrane region" description="Helical" evidence="8">
    <location>
        <begin position="26"/>
        <end position="43"/>
    </location>
</feature>
<dbReference type="Gene3D" id="3.90.70.10">
    <property type="entry name" value="Cysteine proteinases"/>
    <property type="match status" value="1"/>
</dbReference>
<comment type="caution">
    <text evidence="10">The sequence shown here is derived from an EMBL/GenBank/DDBJ whole genome shotgun (WGS) entry which is preliminary data.</text>
</comment>
<dbReference type="PROSITE" id="PS50235">
    <property type="entry name" value="USP_3"/>
    <property type="match status" value="1"/>
</dbReference>
<dbReference type="AlphaFoldDB" id="A0AAV8TH21"/>
<dbReference type="SUPFAM" id="SSF54001">
    <property type="entry name" value="Cysteine proteinases"/>
    <property type="match status" value="1"/>
</dbReference>
<dbReference type="GO" id="GO:0006508">
    <property type="term" value="P:proteolysis"/>
    <property type="evidence" value="ECO:0007669"/>
    <property type="project" value="UniProtKB-KW"/>
</dbReference>
<dbReference type="GO" id="GO:0016579">
    <property type="term" value="P:protein deubiquitination"/>
    <property type="evidence" value="ECO:0007669"/>
    <property type="project" value="InterPro"/>
</dbReference>
<evidence type="ECO:0000259" key="9">
    <source>
        <dbReference type="PROSITE" id="PS50235"/>
    </source>
</evidence>
<feature type="domain" description="USP" evidence="9">
    <location>
        <begin position="71"/>
        <end position="556"/>
    </location>
</feature>
<dbReference type="EC" id="3.4.19.12" evidence="7"/>
<evidence type="ECO:0000256" key="2">
    <source>
        <dbReference type="ARBA" id="ARBA00009085"/>
    </source>
</evidence>
<keyword evidence="6 7" id="KW-0788">Thiol protease</keyword>
<evidence type="ECO:0000256" key="7">
    <source>
        <dbReference type="RuleBase" id="RU366025"/>
    </source>
</evidence>
<organism evidence="10 11">
    <name type="scientific">Erythroxylum novogranatense</name>
    <dbReference type="NCBI Taxonomy" id="1862640"/>
    <lineage>
        <taxon>Eukaryota</taxon>
        <taxon>Viridiplantae</taxon>
        <taxon>Streptophyta</taxon>
        <taxon>Embryophyta</taxon>
        <taxon>Tracheophyta</taxon>
        <taxon>Spermatophyta</taxon>
        <taxon>Magnoliopsida</taxon>
        <taxon>eudicotyledons</taxon>
        <taxon>Gunneridae</taxon>
        <taxon>Pentapetalae</taxon>
        <taxon>rosids</taxon>
        <taxon>fabids</taxon>
        <taxon>Malpighiales</taxon>
        <taxon>Erythroxylaceae</taxon>
        <taxon>Erythroxylum</taxon>
    </lineage>
</organism>
<evidence type="ECO:0000313" key="10">
    <source>
        <dbReference type="EMBL" id="KAJ8765706.1"/>
    </source>
</evidence>
<keyword evidence="8" id="KW-1133">Transmembrane helix</keyword>
<accession>A0AAV8TH21</accession>
<gene>
    <name evidence="10" type="ORF">K2173_014828</name>
</gene>
<dbReference type="PANTHER" id="PTHR24006">
    <property type="entry name" value="UBIQUITIN CARBOXYL-TERMINAL HYDROLASE"/>
    <property type="match status" value="1"/>
</dbReference>
<name>A0AAV8TH21_9ROSI</name>
<proteinExistence type="inferred from homology"/>
<reference evidence="10 11" key="1">
    <citation type="submission" date="2021-09" db="EMBL/GenBank/DDBJ databases">
        <title>Genomic insights and catalytic innovation underlie evolution of tropane alkaloids biosynthesis.</title>
        <authorList>
            <person name="Wang Y.-J."/>
            <person name="Tian T."/>
            <person name="Huang J.-P."/>
            <person name="Huang S.-X."/>
        </authorList>
    </citation>
    <scope>NUCLEOTIDE SEQUENCE [LARGE SCALE GENOMIC DNA]</scope>
    <source>
        <strain evidence="10">KIB-2018</strain>
        <tissue evidence="10">Leaf</tissue>
    </source>
</reference>
<comment type="function">
    <text evidence="7">Recognizes and hydrolyzes the peptide bond at the C-terminal Gly of ubiquitin. Involved in the processing of poly-ubiquitin precursors as well as that of ubiquitinated proteins.</text>
</comment>
<dbReference type="EMBL" id="JAIWQS010000005">
    <property type="protein sequence ID" value="KAJ8765706.1"/>
    <property type="molecule type" value="Genomic_DNA"/>
</dbReference>
<evidence type="ECO:0000256" key="8">
    <source>
        <dbReference type="SAM" id="Phobius"/>
    </source>
</evidence>
<evidence type="ECO:0000256" key="5">
    <source>
        <dbReference type="ARBA" id="ARBA00022801"/>
    </source>
</evidence>
<evidence type="ECO:0000256" key="6">
    <source>
        <dbReference type="ARBA" id="ARBA00022807"/>
    </source>
</evidence>
<keyword evidence="3 7" id="KW-0645">Protease</keyword>
<dbReference type="PROSITE" id="PS00973">
    <property type="entry name" value="USP_2"/>
    <property type="match status" value="1"/>
</dbReference>
<keyword evidence="4 7" id="KW-0833">Ubl conjugation pathway</keyword>
<dbReference type="InterPro" id="IPR038765">
    <property type="entry name" value="Papain-like_cys_pep_sf"/>
</dbReference>
<comment type="catalytic activity">
    <reaction evidence="1 7">
        <text>Thiol-dependent hydrolysis of ester, thioester, amide, peptide and isopeptide bonds formed by the C-terminal Gly of ubiquitin (a 76-residue protein attached to proteins as an intracellular targeting signal).</text>
        <dbReference type="EC" id="3.4.19.12"/>
    </reaction>
</comment>
<dbReference type="Pfam" id="PF00443">
    <property type="entry name" value="UCH"/>
    <property type="match status" value="1"/>
</dbReference>
<keyword evidence="8" id="KW-0472">Membrane</keyword>
<dbReference type="PROSITE" id="PS00972">
    <property type="entry name" value="USP_1"/>
    <property type="match status" value="1"/>
</dbReference>
<dbReference type="Proteomes" id="UP001159364">
    <property type="component" value="Linkage Group LG05"/>
</dbReference>
<evidence type="ECO:0000256" key="3">
    <source>
        <dbReference type="ARBA" id="ARBA00022670"/>
    </source>
</evidence>
<keyword evidence="8" id="KW-0812">Transmembrane</keyword>
<protein>
    <recommendedName>
        <fullName evidence="7">Ubiquitin carboxyl-terminal hydrolase</fullName>
        <ecNumber evidence="7">3.4.19.12</ecNumber>
    </recommendedName>
</protein>
<dbReference type="PANTHER" id="PTHR24006:SF888">
    <property type="entry name" value="UBIQUITIN CARBOXYL-TERMINAL HYDROLASE 30"/>
    <property type="match status" value="1"/>
</dbReference>
<dbReference type="InterPro" id="IPR028889">
    <property type="entry name" value="USP"/>
</dbReference>
<comment type="similarity">
    <text evidence="2 7">Belongs to the peptidase C19 family.</text>
</comment>
<evidence type="ECO:0000256" key="1">
    <source>
        <dbReference type="ARBA" id="ARBA00000707"/>
    </source>
</evidence>
<keyword evidence="11" id="KW-1185">Reference proteome</keyword>
<dbReference type="InterPro" id="IPR050164">
    <property type="entry name" value="Peptidase_C19"/>
</dbReference>
<sequence>MKIEGDKALCFIVHNVRRALKFSSGFHLPVAGLLGVAGLILALRDRNFRSLSGLSWLAKKDSRLEKLLFVPGLQNLGNNCFLNVILQALASTSSFKLFLQKVMEDCESSTDVSCKDDSGSLQLTYALGDLLEELSASCGGRVVLTPRRVMHAMSHYVQDFNLTSQQDAEEAFLHLLSSLREEFSDCYPGSQISLTDALNSSNLRILTAKDEIQNEQERWQQHFLGPFDGILGSVLTCKSCSSEISMNFQFFHSLPLLPVLESGATIMPGCTLGDCLKQFFVVELVENYNCSHCWHIAALKYLSLKEAEEVEIEKLRRCRHDSCTCHSLSSLKSLPWSNDFSHTIRQLSLARCPMILCIHLQRASVNQFGELVKLQGHIKFPLILELLPFMLEEQQYNKAGLLPNHFSLKFSPRMQDCMYAQNKCSKSLAADLSACIQNISSFVGESDLYRSGKLSKATYTNVGFLDNDQVRANSEPGLSKPYAYRLASVVEHFGRAGGGHYTVYRSVRTKSHEDHLDGNINPPPVQWFCISDSEVQVVSEDDVLNAEASLLFYERILES</sequence>
<evidence type="ECO:0000313" key="11">
    <source>
        <dbReference type="Proteomes" id="UP001159364"/>
    </source>
</evidence>